<evidence type="ECO:0000256" key="1">
    <source>
        <dbReference type="ARBA" id="ARBA00022603"/>
    </source>
</evidence>
<feature type="domain" description="O-methyltransferase dimerisation" evidence="6">
    <location>
        <begin position="29"/>
        <end position="118"/>
    </location>
</feature>
<dbReference type="PIRSF" id="PIRSF005739">
    <property type="entry name" value="O-mtase"/>
    <property type="match status" value="1"/>
</dbReference>
<dbReference type="InterPro" id="IPR012967">
    <property type="entry name" value="COMT_dimerisation"/>
</dbReference>
<evidence type="ECO:0000256" key="2">
    <source>
        <dbReference type="ARBA" id="ARBA00022679"/>
    </source>
</evidence>
<dbReference type="PROSITE" id="PS51683">
    <property type="entry name" value="SAM_OMT_II"/>
    <property type="match status" value="1"/>
</dbReference>
<reference evidence="7 8" key="1">
    <citation type="submission" date="2024-01" db="EMBL/GenBank/DDBJ databases">
        <title>Genome assemblies of Stephania.</title>
        <authorList>
            <person name="Yang L."/>
        </authorList>
    </citation>
    <scope>NUCLEOTIDE SEQUENCE [LARGE SCALE GENOMIC DNA]</scope>
    <source>
        <strain evidence="7">QJT</strain>
        <tissue evidence="7">Leaf</tissue>
    </source>
</reference>
<dbReference type="InterPro" id="IPR016461">
    <property type="entry name" value="COMT-like"/>
</dbReference>
<dbReference type="GO" id="GO:0046983">
    <property type="term" value="F:protein dimerization activity"/>
    <property type="evidence" value="ECO:0007669"/>
    <property type="project" value="InterPro"/>
</dbReference>
<dbReference type="EMBL" id="JBBNAE010000001">
    <property type="protein sequence ID" value="KAK9152887.1"/>
    <property type="molecule type" value="Genomic_DNA"/>
</dbReference>
<dbReference type="PANTHER" id="PTHR11746">
    <property type="entry name" value="O-METHYLTRANSFERASE"/>
    <property type="match status" value="1"/>
</dbReference>
<dbReference type="Proteomes" id="UP001417504">
    <property type="component" value="Unassembled WGS sequence"/>
</dbReference>
<evidence type="ECO:0000256" key="3">
    <source>
        <dbReference type="ARBA" id="ARBA00022691"/>
    </source>
</evidence>
<comment type="caution">
    <text evidence="7">The sequence shown here is derived from an EMBL/GenBank/DDBJ whole genome shotgun (WGS) entry which is preliminary data.</text>
</comment>
<evidence type="ECO:0000313" key="7">
    <source>
        <dbReference type="EMBL" id="KAK9152887.1"/>
    </source>
</evidence>
<dbReference type="SUPFAM" id="SSF46785">
    <property type="entry name" value="Winged helix' DNA-binding domain"/>
    <property type="match status" value="1"/>
</dbReference>
<dbReference type="GO" id="GO:0032259">
    <property type="term" value="P:methylation"/>
    <property type="evidence" value="ECO:0007669"/>
    <property type="project" value="UniProtKB-KW"/>
</dbReference>
<gene>
    <name evidence="7" type="ORF">Sjap_000367</name>
</gene>
<dbReference type="InterPro" id="IPR029063">
    <property type="entry name" value="SAM-dependent_MTases_sf"/>
</dbReference>
<organism evidence="7 8">
    <name type="scientific">Stephania japonica</name>
    <dbReference type="NCBI Taxonomy" id="461633"/>
    <lineage>
        <taxon>Eukaryota</taxon>
        <taxon>Viridiplantae</taxon>
        <taxon>Streptophyta</taxon>
        <taxon>Embryophyta</taxon>
        <taxon>Tracheophyta</taxon>
        <taxon>Spermatophyta</taxon>
        <taxon>Magnoliopsida</taxon>
        <taxon>Ranunculales</taxon>
        <taxon>Menispermaceae</taxon>
        <taxon>Menispermoideae</taxon>
        <taxon>Cissampelideae</taxon>
        <taxon>Stephania</taxon>
    </lineage>
</organism>
<protein>
    <submittedName>
        <fullName evidence="7">Uncharacterized protein</fullName>
    </submittedName>
</protein>
<dbReference type="Pfam" id="PF00891">
    <property type="entry name" value="Methyltransf_2"/>
    <property type="match status" value="1"/>
</dbReference>
<keyword evidence="1" id="KW-0489">Methyltransferase</keyword>
<name>A0AAP0PQN8_9MAGN</name>
<dbReference type="InterPro" id="IPR036388">
    <property type="entry name" value="WH-like_DNA-bd_sf"/>
</dbReference>
<dbReference type="Gene3D" id="1.10.10.10">
    <property type="entry name" value="Winged helix-like DNA-binding domain superfamily/Winged helix DNA-binding domain"/>
    <property type="match status" value="1"/>
</dbReference>
<dbReference type="AlphaFoldDB" id="A0AAP0PQN8"/>
<evidence type="ECO:0000313" key="8">
    <source>
        <dbReference type="Proteomes" id="UP001417504"/>
    </source>
</evidence>
<dbReference type="GO" id="GO:0008171">
    <property type="term" value="F:O-methyltransferase activity"/>
    <property type="evidence" value="ECO:0007669"/>
    <property type="project" value="InterPro"/>
</dbReference>
<feature type="active site" description="Proton acceptor" evidence="4">
    <location>
        <position position="273"/>
    </location>
</feature>
<proteinExistence type="predicted"/>
<feature type="domain" description="O-methyltransferase C-terminal" evidence="5">
    <location>
        <begin position="140"/>
        <end position="349"/>
    </location>
</feature>
<dbReference type="InterPro" id="IPR001077">
    <property type="entry name" value="COMT_C"/>
</dbReference>
<evidence type="ECO:0000259" key="5">
    <source>
        <dbReference type="Pfam" id="PF00891"/>
    </source>
</evidence>
<keyword evidence="2" id="KW-0808">Transferase</keyword>
<evidence type="ECO:0000256" key="4">
    <source>
        <dbReference type="PIRSR" id="PIRSR005739-1"/>
    </source>
</evidence>
<dbReference type="FunFam" id="3.40.50.150:FF:000057">
    <property type="entry name" value="O-methyltransferase ZRP4"/>
    <property type="match status" value="1"/>
</dbReference>
<evidence type="ECO:0000259" key="6">
    <source>
        <dbReference type="Pfam" id="PF08100"/>
    </source>
</evidence>
<dbReference type="FunFam" id="1.10.10.10:FF:000213">
    <property type="entry name" value="Coniferyl alcohol 9-O-methyltransferase"/>
    <property type="match status" value="1"/>
</dbReference>
<dbReference type="SUPFAM" id="SSF53335">
    <property type="entry name" value="S-adenosyl-L-methionine-dependent methyltransferases"/>
    <property type="match status" value="1"/>
</dbReference>
<keyword evidence="8" id="KW-1185">Reference proteome</keyword>
<dbReference type="Gene3D" id="3.40.50.150">
    <property type="entry name" value="Vaccinia Virus protein VP39"/>
    <property type="match status" value="1"/>
</dbReference>
<keyword evidence="3" id="KW-0949">S-adenosyl-L-methionine</keyword>
<accession>A0AAP0PQN8</accession>
<sequence>MESTEGEGIHESEHNHESLLEAQAHVYMHTFHYINSMSLKCAVELSIPDIIQNHKKPITLSQLAHALNIPESKSPHLYRLMRLLVHNGFFAKQKILNELHDQDQEGYVLKLPSKFLLKDNPSSLSSFNLTMLDQVLLRPWQFMSAWFQGTSDEVNAFETAYGKSFWDYAVEHTDLCSSFAESMAGDSRLIAEVVVREFKVVFEGLRSVVDVGGGVGVLARVIAETFPHIKCSVLELPQVVSSCQGYENLEFVAGDMFQAIPSADAVLLKWVLHDWSDEECVKILKRGREAIGSKVIIIDVVLDIKGRTYGCRDSAEMTQLMFDMQMVVDTNGKERTQNEWEKLFLEAGFTSYKIIPSFGFRSIIEVFP</sequence>
<dbReference type="InterPro" id="IPR036390">
    <property type="entry name" value="WH_DNA-bd_sf"/>
</dbReference>
<dbReference type="Pfam" id="PF08100">
    <property type="entry name" value="Dimerisation"/>
    <property type="match status" value="1"/>
</dbReference>